<feature type="non-terminal residue" evidence="2">
    <location>
        <position position="32"/>
    </location>
</feature>
<dbReference type="EMBL" id="UINC01109339">
    <property type="protein sequence ID" value="SVC76092.1"/>
    <property type="molecule type" value="Genomic_DNA"/>
</dbReference>
<feature type="compositionally biased region" description="Polar residues" evidence="1">
    <location>
        <begin position="20"/>
        <end position="32"/>
    </location>
</feature>
<protein>
    <submittedName>
        <fullName evidence="2">Uncharacterized protein</fullName>
    </submittedName>
</protein>
<feature type="region of interest" description="Disordered" evidence="1">
    <location>
        <begin position="1"/>
        <end position="32"/>
    </location>
</feature>
<dbReference type="AlphaFoldDB" id="A0A382PVJ5"/>
<gene>
    <name evidence="2" type="ORF">METZ01_LOCUS328946</name>
</gene>
<proteinExistence type="predicted"/>
<accession>A0A382PVJ5</accession>
<sequence>MRRVDEPEPVYKVGDRRTADVSNEQAQKQRLY</sequence>
<evidence type="ECO:0000256" key="1">
    <source>
        <dbReference type="SAM" id="MobiDB-lite"/>
    </source>
</evidence>
<name>A0A382PVJ5_9ZZZZ</name>
<reference evidence="2" key="1">
    <citation type="submission" date="2018-05" db="EMBL/GenBank/DDBJ databases">
        <authorList>
            <person name="Lanie J.A."/>
            <person name="Ng W.-L."/>
            <person name="Kazmierczak K.M."/>
            <person name="Andrzejewski T.M."/>
            <person name="Davidsen T.M."/>
            <person name="Wayne K.J."/>
            <person name="Tettelin H."/>
            <person name="Glass J.I."/>
            <person name="Rusch D."/>
            <person name="Podicherti R."/>
            <person name="Tsui H.-C.T."/>
            <person name="Winkler M.E."/>
        </authorList>
    </citation>
    <scope>NUCLEOTIDE SEQUENCE</scope>
</reference>
<organism evidence="2">
    <name type="scientific">marine metagenome</name>
    <dbReference type="NCBI Taxonomy" id="408172"/>
    <lineage>
        <taxon>unclassified sequences</taxon>
        <taxon>metagenomes</taxon>
        <taxon>ecological metagenomes</taxon>
    </lineage>
</organism>
<evidence type="ECO:0000313" key="2">
    <source>
        <dbReference type="EMBL" id="SVC76092.1"/>
    </source>
</evidence>